<dbReference type="PROSITE" id="PS51462">
    <property type="entry name" value="NUDIX"/>
    <property type="match status" value="1"/>
</dbReference>
<proteinExistence type="predicted"/>
<dbReference type="CDD" id="cd03424">
    <property type="entry name" value="NUDIX_ADPRase_Nudt5_UGPPase_Nudt14"/>
    <property type="match status" value="1"/>
</dbReference>
<reference evidence="4" key="1">
    <citation type="submission" date="2021-02" db="EMBL/GenBank/DDBJ databases">
        <title>Genome-Resolved Metagenomics of a Microbial Community Performing Photosynthetic Biological Nutrient Removal.</title>
        <authorList>
            <person name="Mcdaniel E.A."/>
        </authorList>
    </citation>
    <scope>NUCLEOTIDE SEQUENCE</scope>
    <source>
        <strain evidence="4">UWPOB_OBS1</strain>
    </source>
</reference>
<dbReference type="InterPro" id="IPR015797">
    <property type="entry name" value="NUDIX_hydrolase-like_dom_sf"/>
</dbReference>
<dbReference type="PANTHER" id="PTHR11839:SF18">
    <property type="entry name" value="NUDIX HYDROLASE DOMAIN-CONTAINING PROTEIN"/>
    <property type="match status" value="1"/>
</dbReference>
<dbReference type="Proteomes" id="UP000664277">
    <property type="component" value="Unassembled WGS sequence"/>
</dbReference>
<dbReference type="Gene3D" id="3.90.79.10">
    <property type="entry name" value="Nucleoside Triphosphate Pyrophosphohydrolase"/>
    <property type="match status" value="1"/>
</dbReference>
<dbReference type="GO" id="GO:0005829">
    <property type="term" value="C:cytosol"/>
    <property type="evidence" value="ECO:0007669"/>
    <property type="project" value="TreeGrafter"/>
</dbReference>
<dbReference type="Pfam" id="PF00293">
    <property type="entry name" value="NUDIX"/>
    <property type="match status" value="1"/>
</dbReference>
<dbReference type="SUPFAM" id="SSF55811">
    <property type="entry name" value="Nudix"/>
    <property type="match status" value="1"/>
</dbReference>
<evidence type="ECO:0000259" key="3">
    <source>
        <dbReference type="PROSITE" id="PS51462"/>
    </source>
</evidence>
<evidence type="ECO:0000256" key="1">
    <source>
        <dbReference type="ARBA" id="ARBA00001946"/>
    </source>
</evidence>
<dbReference type="GO" id="GO:0019693">
    <property type="term" value="P:ribose phosphate metabolic process"/>
    <property type="evidence" value="ECO:0007669"/>
    <property type="project" value="TreeGrafter"/>
</dbReference>
<dbReference type="AlphaFoldDB" id="A0A8J7PGP5"/>
<dbReference type="PANTHER" id="PTHR11839">
    <property type="entry name" value="UDP/ADP-SUGAR PYROPHOSPHATASE"/>
    <property type="match status" value="1"/>
</dbReference>
<name>A0A8J7PGP5_9BACT</name>
<evidence type="ECO:0000256" key="2">
    <source>
        <dbReference type="ARBA" id="ARBA00022801"/>
    </source>
</evidence>
<keyword evidence="2 4" id="KW-0378">Hydrolase</keyword>
<gene>
    <name evidence="4" type="ORF">J0M35_04485</name>
</gene>
<organism evidence="4 5">
    <name type="scientific">Candidatus Obscuribacter phosphatis</name>
    <dbReference type="NCBI Taxonomy" id="1906157"/>
    <lineage>
        <taxon>Bacteria</taxon>
        <taxon>Bacillati</taxon>
        <taxon>Candidatus Melainabacteria</taxon>
        <taxon>Candidatus Obscuribacterales</taxon>
        <taxon>Candidatus Obscuribacteraceae</taxon>
        <taxon>Candidatus Obscuribacter</taxon>
    </lineage>
</organism>
<comment type="cofactor">
    <cofactor evidence="1">
        <name>Mg(2+)</name>
        <dbReference type="ChEBI" id="CHEBI:18420"/>
    </cofactor>
</comment>
<dbReference type="EMBL" id="JAFLCK010000004">
    <property type="protein sequence ID" value="MBN8659595.1"/>
    <property type="molecule type" value="Genomic_DNA"/>
</dbReference>
<accession>A0A8J7PGP5</accession>
<sequence length="174" mass="19765">MFSVHRNFSQREAGKSAHFYVFHPRDWVNVIPITEDNQVILIEQYRHGVEKITLEIPGGMVDSSDASTFIAAERELLEETGYGGGETFFLGRNHPNPAIQSNVCDTYFSYGVKFIKAPQFDTNEEVAIKLVPFDAIPELINDGTISHALVIVAFHYLAQFSRKNSRFEHLSRML</sequence>
<protein>
    <submittedName>
        <fullName evidence="4">NUDIX hydrolase</fullName>
    </submittedName>
</protein>
<evidence type="ECO:0000313" key="5">
    <source>
        <dbReference type="Proteomes" id="UP000664277"/>
    </source>
</evidence>
<comment type="caution">
    <text evidence="4">The sequence shown here is derived from an EMBL/GenBank/DDBJ whole genome shotgun (WGS) entry which is preliminary data.</text>
</comment>
<feature type="domain" description="Nudix hydrolase" evidence="3">
    <location>
        <begin position="23"/>
        <end position="153"/>
    </location>
</feature>
<evidence type="ECO:0000313" key="4">
    <source>
        <dbReference type="EMBL" id="MBN8659595.1"/>
    </source>
</evidence>
<dbReference type="InterPro" id="IPR000086">
    <property type="entry name" value="NUDIX_hydrolase_dom"/>
</dbReference>
<dbReference type="GO" id="GO:0006753">
    <property type="term" value="P:nucleoside phosphate metabolic process"/>
    <property type="evidence" value="ECO:0007669"/>
    <property type="project" value="TreeGrafter"/>
</dbReference>
<dbReference type="GO" id="GO:0016787">
    <property type="term" value="F:hydrolase activity"/>
    <property type="evidence" value="ECO:0007669"/>
    <property type="project" value="UniProtKB-KW"/>
</dbReference>